<accession>A0ABQ1BCL3</accession>
<evidence type="ECO:0000313" key="1">
    <source>
        <dbReference type="EMBL" id="GFF98538.1"/>
    </source>
</evidence>
<reference evidence="1 2" key="1">
    <citation type="submission" date="2020-01" db="EMBL/GenBank/DDBJ databases">
        <title>Draft genome sequence of Aspergillus udagawae IFM 53868.</title>
        <authorList>
            <person name="Takahashi H."/>
            <person name="Yaguchi T."/>
        </authorList>
    </citation>
    <scope>NUCLEOTIDE SEQUENCE [LARGE SCALE GENOMIC DNA]</scope>
    <source>
        <strain evidence="1 2">IFM 53868</strain>
    </source>
</reference>
<evidence type="ECO:0000313" key="2">
    <source>
        <dbReference type="Proteomes" id="UP000465266"/>
    </source>
</evidence>
<comment type="caution">
    <text evidence="1">The sequence shown here is derived from an EMBL/GenBank/DDBJ whole genome shotgun (WGS) entry which is preliminary data.</text>
</comment>
<keyword evidence="2" id="KW-1185">Reference proteome</keyword>
<gene>
    <name evidence="1" type="ORF">IFM53868_09846</name>
</gene>
<organism evidence="1 2">
    <name type="scientific">Aspergillus udagawae</name>
    <dbReference type="NCBI Taxonomy" id="91492"/>
    <lineage>
        <taxon>Eukaryota</taxon>
        <taxon>Fungi</taxon>
        <taxon>Dikarya</taxon>
        <taxon>Ascomycota</taxon>
        <taxon>Pezizomycotina</taxon>
        <taxon>Eurotiomycetes</taxon>
        <taxon>Eurotiomycetidae</taxon>
        <taxon>Eurotiales</taxon>
        <taxon>Aspergillaceae</taxon>
        <taxon>Aspergillus</taxon>
        <taxon>Aspergillus subgen. Fumigati</taxon>
    </lineage>
</organism>
<name>A0ABQ1BCL3_9EURO</name>
<protein>
    <submittedName>
        <fullName evidence="1">Uncharacterized protein</fullName>
    </submittedName>
</protein>
<dbReference type="EMBL" id="BLKG01000188">
    <property type="protein sequence ID" value="GFF98538.1"/>
    <property type="molecule type" value="Genomic_DNA"/>
</dbReference>
<proteinExistence type="predicted"/>
<sequence length="165" mass="19473">MRERFLLYGVRAPFGWITRLRTYGKKIQNSTTSLGYIYWSDNEQTLSYKDLRLSMQGLRQFIAGQVHLAQADLAWLFLLHDEEVREEVVPQLALHRLQDDPTNNQRGWNFLQDQRTRAALPTTGERWLLDCVLGADWLWEEFLQLHQVSQHDQVLWQAGAVDQYL</sequence>
<dbReference type="Proteomes" id="UP000465266">
    <property type="component" value="Unassembled WGS sequence"/>
</dbReference>